<evidence type="ECO:0000313" key="2">
    <source>
        <dbReference type="EMBL" id="KAF5339293.1"/>
    </source>
</evidence>
<dbReference type="OrthoDB" id="5231894at2759"/>
<keyword evidence="3" id="KW-1185">Reference proteome</keyword>
<evidence type="ECO:0000256" key="1">
    <source>
        <dbReference type="SAM" id="SignalP"/>
    </source>
</evidence>
<evidence type="ECO:0000313" key="3">
    <source>
        <dbReference type="Proteomes" id="UP000518752"/>
    </source>
</evidence>
<dbReference type="Proteomes" id="UP000518752">
    <property type="component" value="Unassembled WGS sequence"/>
</dbReference>
<reference evidence="2 3" key="1">
    <citation type="journal article" date="2020" name="ISME J.">
        <title>Uncovering the hidden diversity of litter-decomposition mechanisms in mushroom-forming fungi.</title>
        <authorList>
            <person name="Floudas D."/>
            <person name="Bentzer J."/>
            <person name="Ahren D."/>
            <person name="Johansson T."/>
            <person name="Persson P."/>
            <person name="Tunlid A."/>
        </authorList>
    </citation>
    <scope>NUCLEOTIDE SEQUENCE [LARGE SCALE GENOMIC DNA]</scope>
    <source>
        <strain evidence="2 3">CBS 406.79</strain>
    </source>
</reference>
<keyword evidence="1" id="KW-0732">Signal</keyword>
<feature type="chain" id="PRO_5034963172" evidence="1">
    <location>
        <begin position="29"/>
        <end position="231"/>
    </location>
</feature>
<sequence length="231" mass="25140">MFSLNGLSKAVLSAVLAVTALTVHSTEAASVIPDDVSLPIPTFEPVYDCSFRFPPNLSNAWIDGPLGRRAIFRFEEANFTDSKTGELVAKLIPEAGGGFGINSTVDAKFYVDAIMMIQFVDDHEYAYLKVNGIGGLGPKNGSSMRVQMETGSASRQALAGNFLMFENVFLPANVTPPDESIAYFRLFQKRAIAPLVFRPPGRLLSRAMTELLVYISCRNISLSHNALNVAQ</sequence>
<name>A0A8H5CEG0_9AGAR</name>
<proteinExistence type="predicted"/>
<accession>A0A8H5CEG0</accession>
<organism evidence="2 3">
    <name type="scientific">Collybiopsis confluens</name>
    <dbReference type="NCBI Taxonomy" id="2823264"/>
    <lineage>
        <taxon>Eukaryota</taxon>
        <taxon>Fungi</taxon>
        <taxon>Dikarya</taxon>
        <taxon>Basidiomycota</taxon>
        <taxon>Agaricomycotina</taxon>
        <taxon>Agaricomycetes</taxon>
        <taxon>Agaricomycetidae</taxon>
        <taxon>Agaricales</taxon>
        <taxon>Marasmiineae</taxon>
        <taxon>Omphalotaceae</taxon>
        <taxon>Collybiopsis</taxon>
    </lineage>
</organism>
<dbReference type="EMBL" id="JAACJN010000556">
    <property type="protein sequence ID" value="KAF5339293.1"/>
    <property type="molecule type" value="Genomic_DNA"/>
</dbReference>
<dbReference type="AlphaFoldDB" id="A0A8H5CEG0"/>
<gene>
    <name evidence="2" type="ORF">D9757_014869</name>
</gene>
<comment type="caution">
    <text evidence="2">The sequence shown here is derived from an EMBL/GenBank/DDBJ whole genome shotgun (WGS) entry which is preliminary data.</text>
</comment>
<feature type="signal peptide" evidence="1">
    <location>
        <begin position="1"/>
        <end position="28"/>
    </location>
</feature>
<protein>
    <submittedName>
        <fullName evidence="2">Uncharacterized protein</fullName>
    </submittedName>
</protein>